<keyword evidence="1" id="KW-1133">Transmembrane helix</keyword>
<name>A0ABQ3UXV8_9CHLR</name>
<gene>
    <name evidence="2" type="ORF">KSB_59770</name>
</gene>
<feature type="transmembrane region" description="Helical" evidence="1">
    <location>
        <begin position="60"/>
        <end position="83"/>
    </location>
</feature>
<comment type="caution">
    <text evidence="2">The sequence shown here is derived from an EMBL/GenBank/DDBJ whole genome shotgun (WGS) entry which is preliminary data.</text>
</comment>
<keyword evidence="1" id="KW-0812">Transmembrane</keyword>
<evidence type="ECO:0000313" key="2">
    <source>
        <dbReference type="EMBL" id="GHO57502.1"/>
    </source>
</evidence>
<protein>
    <submittedName>
        <fullName evidence="2">Uncharacterized protein</fullName>
    </submittedName>
</protein>
<keyword evidence="1" id="KW-0472">Membrane</keyword>
<accession>A0ABQ3UXV8</accession>
<evidence type="ECO:0000313" key="3">
    <source>
        <dbReference type="Proteomes" id="UP000654345"/>
    </source>
</evidence>
<organism evidence="2 3">
    <name type="scientific">Ktedonobacter robiniae</name>
    <dbReference type="NCBI Taxonomy" id="2778365"/>
    <lineage>
        <taxon>Bacteria</taxon>
        <taxon>Bacillati</taxon>
        <taxon>Chloroflexota</taxon>
        <taxon>Ktedonobacteria</taxon>
        <taxon>Ktedonobacterales</taxon>
        <taxon>Ktedonobacteraceae</taxon>
        <taxon>Ktedonobacter</taxon>
    </lineage>
</organism>
<evidence type="ECO:0000256" key="1">
    <source>
        <dbReference type="SAM" id="Phobius"/>
    </source>
</evidence>
<sequence length="89" mass="10007">MEQRHLDTRLDLHLAKGRGLPDVRGKGRDTKDQAEGIVKGHIAGPCFLTRGPERGSAMLLVWWLCFLSRFTGLAVLLNGRVIVLRFVRL</sequence>
<dbReference type="Proteomes" id="UP000654345">
    <property type="component" value="Unassembled WGS sequence"/>
</dbReference>
<reference evidence="2 3" key="1">
    <citation type="journal article" date="2021" name="Int. J. Syst. Evol. Microbiol.">
        <title>Reticulibacter mediterranei gen. nov., sp. nov., within the new family Reticulibacteraceae fam. nov., and Ktedonospora formicarum gen. nov., sp. nov., Ktedonobacter robiniae sp. nov., Dictyobacter formicarum sp. nov. and Dictyobacter arantiisoli sp. nov., belonging to the class Ktedonobacteria.</title>
        <authorList>
            <person name="Yabe S."/>
            <person name="Zheng Y."/>
            <person name="Wang C.M."/>
            <person name="Sakai Y."/>
            <person name="Abe K."/>
            <person name="Yokota A."/>
            <person name="Donadio S."/>
            <person name="Cavaletti L."/>
            <person name="Monciardini P."/>
        </authorList>
    </citation>
    <scope>NUCLEOTIDE SEQUENCE [LARGE SCALE GENOMIC DNA]</scope>
    <source>
        <strain evidence="2 3">SOSP1-30</strain>
    </source>
</reference>
<keyword evidence="3" id="KW-1185">Reference proteome</keyword>
<dbReference type="EMBL" id="BNJG01000002">
    <property type="protein sequence ID" value="GHO57502.1"/>
    <property type="molecule type" value="Genomic_DNA"/>
</dbReference>
<proteinExistence type="predicted"/>